<reference evidence="1 2" key="1">
    <citation type="submission" date="2021-06" db="EMBL/GenBank/DDBJ databases">
        <title>Caerostris extrusa draft genome.</title>
        <authorList>
            <person name="Kono N."/>
            <person name="Arakawa K."/>
        </authorList>
    </citation>
    <scope>NUCLEOTIDE SEQUENCE [LARGE SCALE GENOMIC DNA]</scope>
</reference>
<organism evidence="1 2">
    <name type="scientific">Caerostris extrusa</name>
    <name type="common">Bark spider</name>
    <name type="synonym">Caerostris bankana</name>
    <dbReference type="NCBI Taxonomy" id="172846"/>
    <lineage>
        <taxon>Eukaryota</taxon>
        <taxon>Metazoa</taxon>
        <taxon>Ecdysozoa</taxon>
        <taxon>Arthropoda</taxon>
        <taxon>Chelicerata</taxon>
        <taxon>Arachnida</taxon>
        <taxon>Araneae</taxon>
        <taxon>Araneomorphae</taxon>
        <taxon>Entelegynae</taxon>
        <taxon>Araneoidea</taxon>
        <taxon>Araneidae</taxon>
        <taxon>Caerostris</taxon>
    </lineage>
</organism>
<dbReference type="EMBL" id="BPLR01020093">
    <property type="protein sequence ID" value="GIX74759.1"/>
    <property type="molecule type" value="Genomic_DNA"/>
</dbReference>
<protein>
    <submittedName>
        <fullName evidence="1">Uncharacterized protein</fullName>
    </submittedName>
</protein>
<proteinExistence type="predicted"/>
<evidence type="ECO:0000313" key="1">
    <source>
        <dbReference type="EMBL" id="GIX74759.1"/>
    </source>
</evidence>
<gene>
    <name evidence="1" type="ORF">CEXT_313901</name>
</gene>
<sequence length="82" mass="9049">MGAASLGNHLDVSRVNVPFQQAFFDKLDMPSALLCRYWITRLASSLRARKDAADNDVNAGSTCQKVEDKKVPPSVFCRASFD</sequence>
<comment type="caution">
    <text evidence="1">The sequence shown here is derived from an EMBL/GenBank/DDBJ whole genome shotgun (WGS) entry which is preliminary data.</text>
</comment>
<dbReference type="AlphaFoldDB" id="A0AAV4MV32"/>
<evidence type="ECO:0000313" key="2">
    <source>
        <dbReference type="Proteomes" id="UP001054945"/>
    </source>
</evidence>
<name>A0AAV4MV32_CAEEX</name>
<keyword evidence="2" id="KW-1185">Reference proteome</keyword>
<dbReference type="Proteomes" id="UP001054945">
    <property type="component" value="Unassembled WGS sequence"/>
</dbReference>
<accession>A0AAV4MV32</accession>